<dbReference type="Pfam" id="PF17833">
    <property type="entry name" value="pre-PUA_NIP7"/>
    <property type="match status" value="1"/>
</dbReference>
<protein>
    <recommendedName>
        <fullName evidence="6">60S ribosome subunit biogenesis protein NIP7</fullName>
    </recommendedName>
</protein>
<reference evidence="8 9" key="1">
    <citation type="submission" date="2011-08" db="EMBL/GenBank/DDBJ databases">
        <authorList>
            <person name="Liu Z.J."/>
            <person name="Shi F.L."/>
            <person name="Lu J.Q."/>
            <person name="Li M."/>
            <person name="Wang Z.L."/>
        </authorList>
    </citation>
    <scope>NUCLEOTIDE SEQUENCE [LARGE SCALE GENOMIC DNA]</scope>
    <source>
        <strain evidence="8 9">USNM 41457</strain>
    </source>
</reference>
<dbReference type="InterPro" id="IPR005155">
    <property type="entry name" value="UPF0113_PUA"/>
</dbReference>
<dbReference type="Gene3D" id="3.10.450.220">
    <property type="match status" value="1"/>
</dbReference>
<dbReference type="VEuPathDB" id="MicrosporidiaDB:EDEG_00424"/>
<comment type="similarity">
    <text evidence="2 6">Belongs to the NIP7 family.</text>
</comment>
<dbReference type="AlphaFoldDB" id="J8ZP92"/>
<dbReference type="EMBL" id="AFBI03000005">
    <property type="protein sequence ID" value="EJW01533.1"/>
    <property type="molecule type" value="Genomic_DNA"/>
</dbReference>
<keyword evidence="5 6" id="KW-0539">Nucleus</keyword>
<dbReference type="PIRSF" id="PIRSF017190">
    <property type="entry name" value="Rbsml_synth_fac_NIP7"/>
    <property type="match status" value="1"/>
</dbReference>
<feature type="domain" description="PUA" evidence="7">
    <location>
        <begin position="90"/>
        <end position="166"/>
    </location>
</feature>
<dbReference type="InterPro" id="IPR036974">
    <property type="entry name" value="PUA_sf"/>
</dbReference>
<dbReference type="InterPro" id="IPR055359">
    <property type="entry name" value="Nip7_N_euk"/>
</dbReference>
<dbReference type="GO" id="GO:0042255">
    <property type="term" value="P:ribosome assembly"/>
    <property type="evidence" value="ECO:0007669"/>
    <property type="project" value="InterPro"/>
</dbReference>
<reference evidence="9" key="2">
    <citation type="submission" date="2015-07" db="EMBL/GenBank/DDBJ databases">
        <title>Contrasting host-pathogen interactions and genome evolution in two generalist and specialist microsporidian pathogens of mosquitoes.</title>
        <authorList>
            <consortium name="The Broad Institute Genomics Platform"/>
            <consortium name="The Broad Institute Genome Sequencing Center for Infectious Disease"/>
            <person name="Cuomo C.A."/>
            <person name="Sanscrainte N.D."/>
            <person name="Goldberg J.M."/>
            <person name="Heiman D."/>
            <person name="Young S."/>
            <person name="Zeng Q."/>
            <person name="Becnel J.J."/>
            <person name="Birren B.W."/>
        </authorList>
    </citation>
    <scope>NUCLEOTIDE SEQUENCE [LARGE SCALE GENOMIC DNA]</scope>
    <source>
        <strain evidence="9">USNM 41457</strain>
    </source>
</reference>
<evidence type="ECO:0000313" key="8">
    <source>
        <dbReference type="EMBL" id="EJW01533.1"/>
    </source>
</evidence>
<dbReference type="GO" id="GO:0003723">
    <property type="term" value="F:RNA binding"/>
    <property type="evidence" value="ECO:0007669"/>
    <property type="project" value="UniProtKB-KW"/>
</dbReference>
<dbReference type="InterPro" id="IPR015947">
    <property type="entry name" value="PUA-like_sf"/>
</dbReference>
<accession>J8ZP92</accession>
<evidence type="ECO:0000256" key="3">
    <source>
        <dbReference type="ARBA" id="ARBA00022517"/>
    </source>
</evidence>
<evidence type="ECO:0000256" key="1">
    <source>
        <dbReference type="ARBA" id="ARBA00004604"/>
    </source>
</evidence>
<dbReference type="PROSITE" id="PS50890">
    <property type="entry name" value="PUA"/>
    <property type="match status" value="1"/>
</dbReference>
<organism evidence="8 9">
    <name type="scientific">Edhazardia aedis (strain USNM 41457)</name>
    <name type="common">Microsporidian parasite</name>
    <dbReference type="NCBI Taxonomy" id="1003232"/>
    <lineage>
        <taxon>Eukaryota</taxon>
        <taxon>Fungi</taxon>
        <taxon>Fungi incertae sedis</taxon>
        <taxon>Microsporidia</taxon>
        <taxon>Edhazardia</taxon>
    </lineage>
</organism>
<comment type="subcellular location">
    <subcellularLocation>
        <location evidence="1">Nucleus</location>
        <location evidence="1">Nucleolus</location>
    </subcellularLocation>
</comment>
<dbReference type="Pfam" id="PF03657">
    <property type="entry name" value="UPF0113"/>
    <property type="match status" value="1"/>
</dbReference>
<evidence type="ECO:0000256" key="4">
    <source>
        <dbReference type="ARBA" id="ARBA00022884"/>
    </source>
</evidence>
<evidence type="ECO:0000256" key="6">
    <source>
        <dbReference type="PIRNR" id="PIRNR017190"/>
    </source>
</evidence>
<dbReference type="CDD" id="cd21146">
    <property type="entry name" value="Nip7_N_euk"/>
    <property type="match status" value="1"/>
</dbReference>
<name>J8ZP92_EDHAE</name>
<dbReference type="SMART" id="SM00359">
    <property type="entry name" value="PUA"/>
    <property type="match status" value="1"/>
</dbReference>
<dbReference type="SUPFAM" id="SSF88802">
    <property type="entry name" value="Pre-PUA domain"/>
    <property type="match status" value="1"/>
</dbReference>
<comment type="caution">
    <text evidence="8">The sequence shown here is derived from an EMBL/GenBank/DDBJ whole genome shotgun (WGS) entry which is preliminary data.</text>
</comment>
<dbReference type="STRING" id="1003232.J8ZP92"/>
<keyword evidence="3 6" id="KW-0690">Ribosome biogenesis</keyword>
<keyword evidence="4 6" id="KW-0694">RNA-binding</keyword>
<dbReference type="InterPro" id="IPR002478">
    <property type="entry name" value="PUA"/>
</dbReference>
<dbReference type="CDD" id="cd21151">
    <property type="entry name" value="PUA_Nip7-like"/>
    <property type="match status" value="1"/>
</dbReference>
<evidence type="ECO:0000256" key="5">
    <source>
        <dbReference type="ARBA" id="ARBA00023242"/>
    </source>
</evidence>
<dbReference type="InterPro" id="IPR040598">
    <property type="entry name" value="NIP7_N"/>
</dbReference>
<keyword evidence="9" id="KW-1185">Reference proteome</keyword>
<evidence type="ECO:0000256" key="2">
    <source>
        <dbReference type="ARBA" id="ARBA00009895"/>
    </source>
</evidence>
<gene>
    <name evidence="8" type="ORF">EDEG_00424</name>
</gene>
<dbReference type="Gene3D" id="2.30.130.10">
    <property type="entry name" value="PUA domain"/>
    <property type="match status" value="1"/>
</dbReference>
<dbReference type="InParanoid" id="J8ZP92"/>
<comment type="subunit">
    <text evidence="6">Interacts with pre-ribosome complex.</text>
</comment>
<proteinExistence type="inferred from homology"/>
<dbReference type="Proteomes" id="UP000003163">
    <property type="component" value="Unassembled WGS sequence"/>
</dbReference>
<dbReference type="GO" id="GO:0005730">
    <property type="term" value="C:nucleolus"/>
    <property type="evidence" value="ECO:0007669"/>
    <property type="project" value="UniProtKB-SubCell"/>
</dbReference>
<dbReference type="OrthoDB" id="27490at2759"/>
<comment type="function">
    <text evidence="6">Required for proper 27S pre-rRNA processing and 60S ribosome subunit assembly.</text>
</comment>
<dbReference type="InterPro" id="IPR016686">
    <property type="entry name" value="Ribosomal_synth_fac_NIP7"/>
</dbReference>
<dbReference type="HOGENOM" id="CLU_097217_0_0_1"/>
<evidence type="ECO:0000259" key="7">
    <source>
        <dbReference type="SMART" id="SM00359"/>
    </source>
</evidence>
<sequence>MRDLKQDELQKVMEKLFKYIGEENTKTILKTGNFYLHNQKVLFLQNVPNISFLPRKNLVSLGTQIGKFTKTNQFHLTITCINILAPFAKHKIWVKSSAEMNYLYGNDVIKAHVSKMSDNVPVNSHVFVFNEGDLCLGFGVAAKGSSQLELCDKNSLVVVRQTDCGEYLRDQDIMFC</sequence>
<dbReference type="OMA" id="LISMGTC"/>
<dbReference type="FunCoup" id="J8ZP92">
    <property type="interactions" value="144"/>
</dbReference>
<evidence type="ECO:0000313" key="9">
    <source>
        <dbReference type="Proteomes" id="UP000003163"/>
    </source>
</evidence>
<dbReference type="SUPFAM" id="SSF88697">
    <property type="entry name" value="PUA domain-like"/>
    <property type="match status" value="1"/>
</dbReference>